<keyword evidence="4 9" id="KW-0812">Transmembrane</keyword>
<accession>A0A0F6W1G5</accession>
<dbReference type="PRINTS" id="PR01264">
    <property type="entry name" value="MECHCHANNEL"/>
</dbReference>
<dbReference type="Pfam" id="PF01741">
    <property type="entry name" value="MscL"/>
    <property type="match status" value="1"/>
</dbReference>
<feature type="transmembrane region" description="Helical" evidence="9">
    <location>
        <begin position="74"/>
        <end position="94"/>
    </location>
</feature>
<keyword evidence="5 9" id="KW-1133">Transmembrane helix</keyword>
<feature type="transmembrane region" description="Helical" evidence="9">
    <location>
        <begin position="21"/>
        <end position="54"/>
    </location>
</feature>
<evidence type="ECO:0000313" key="11">
    <source>
        <dbReference type="Proteomes" id="UP000034883"/>
    </source>
</evidence>
<dbReference type="InterPro" id="IPR036019">
    <property type="entry name" value="MscL_channel"/>
</dbReference>
<comment type="subunit">
    <text evidence="9">Homopentamer.</text>
</comment>
<dbReference type="SUPFAM" id="SSF81330">
    <property type="entry name" value="Gated mechanosensitive channel"/>
    <property type="match status" value="1"/>
</dbReference>
<evidence type="ECO:0000256" key="7">
    <source>
        <dbReference type="ARBA" id="ARBA00023136"/>
    </source>
</evidence>
<dbReference type="GO" id="GO:0005886">
    <property type="term" value="C:plasma membrane"/>
    <property type="evidence" value="ECO:0007669"/>
    <property type="project" value="UniProtKB-SubCell"/>
</dbReference>
<keyword evidence="3 9" id="KW-1003">Cell membrane</keyword>
<dbReference type="STRING" id="927083.DB32_002166"/>
<reference evidence="10 11" key="1">
    <citation type="submission" date="2015-03" db="EMBL/GenBank/DDBJ databases">
        <title>Genome assembly of Sandaracinus amylolyticus DSM 53668.</title>
        <authorList>
            <person name="Sharma G."/>
            <person name="Subramanian S."/>
        </authorList>
    </citation>
    <scope>NUCLEOTIDE SEQUENCE [LARGE SCALE GENOMIC DNA]</scope>
    <source>
        <strain evidence="10 11">DSM 53668</strain>
    </source>
</reference>
<dbReference type="InterPro" id="IPR037673">
    <property type="entry name" value="MSC/AndL"/>
</dbReference>
<evidence type="ECO:0000256" key="6">
    <source>
        <dbReference type="ARBA" id="ARBA00023065"/>
    </source>
</evidence>
<sequence>MEPIYIVMLKELRDFLLRGNVLDLAVAFVMGAAFTRVVTAFTEGILMALVAAAVGEPSFDDLAVELNGTPIRYGVFLTALVSLLLVGTALFLVVKGVNALRRPTPAARVETDHDVLVQIRDALRTPTTTA</sequence>
<evidence type="ECO:0000256" key="1">
    <source>
        <dbReference type="ARBA" id="ARBA00004141"/>
    </source>
</evidence>
<comment type="function">
    <text evidence="9">Channel that opens in response to stretch forces in the membrane lipid bilayer. May participate in the regulation of osmotic pressure changes within the cell.</text>
</comment>
<evidence type="ECO:0000256" key="2">
    <source>
        <dbReference type="ARBA" id="ARBA00022448"/>
    </source>
</evidence>
<evidence type="ECO:0000256" key="8">
    <source>
        <dbReference type="ARBA" id="ARBA00023303"/>
    </source>
</evidence>
<comment type="similarity">
    <text evidence="9">Belongs to the MscL family.</text>
</comment>
<keyword evidence="11" id="KW-1185">Reference proteome</keyword>
<organism evidence="10 11">
    <name type="scientific">Sandaracinus amylolyticus</name>
    <dbReference type="NCBI Taxonomy" id="927083"/>
    <lineage>
        <taxon>Bacteria</taxon>
        <taxon>Pseudomonadati</taxon>
        <taxon>Myxococcota</taxon>
        <taxon>Polyangia</taxon>
        <taxon>Polyangiales</taxon>
        <taxon>Sandaracinaceae</taxon>
        <taxon>Sandaracinus</taxon>
    </lineage>
</organism>
<dbReference type="Gene3D" id="1.10.1200.120">
    <property type="entry name" value="Large-conductance mechanosensitive channel, MscL, domain 1"/>
    <property type="match status" value="1"/>
</dbReference>
<evidence type="ECO:0000256" key="3">
    <source>
        <dbReference type="ARBA" id="ARBA00022475"/>
    </source>
</evidence>
<keyword evidence="2 9" id="KW-0813">Transport</keyword>
<dbReference type="PANTHER" id="PTHR30266:SF2">
    <property type="entry name" value="LARGE-CONDUCTANCE MECHANOSENSITIVE CHANNEL"/>
    <property type="match status" value="1"/>
</dbReference>
<keyword evidence="6 9" id="KW-0406">Ion transport</keyword>
<dbReference type="Proteomes" id="UP000034883">
    <property type="component" value="Chromosome"/>
</dbReference>
<evidence type="ECO:0000256" key="5">
    <source>
        <dbReference type="ARBA" id="ARBA00022989"/>
    </source>
</evidence>
<name>A0A0F6W1G5_9BACT</name>
<dbReference type="PANTHER" id="PTHR30266">
    <property type="entry name" value="MECHANOSENSITIVE CHANNEL MSCL"/>
    <property type="match status" value="1"/>
</dbReference>
<dbReference type="AlphaFoldDB" id="A0A0F6W1G5"/>
<evidence type="ECO:0000256" key="9">
    <source>
        <dbReference type="HAMAP-Rule" id="MF_00115"/>
    </source>
</evidence>
<evidence type="ECO:0000256" key="4">
    <source>
        <dbReference type="ARBA" id="ARBA00022692"/>
    </source>
</evidence>
<proteinExistence type="inferred from homology"/>
<dbReference type="HAMAP" id="MF_00115">
    <property type="entry name" value="MscL"/>
    <property type="match status" value="1"/>
</dbReference>
<keyword evidence="8 9" id="KW-0407">Ion channel</keyword>
<protein>
    <recommendedName>
        <fullName evidence="9">Large-conductance mechanosensitive channel</fullName>
    </recommendedName>
</protein>
<dbReference type="EMBL" id="CP011125">
    <property type="protein sequence ID" value="AKF05017.1"/>
    <property type="molecule type" value="Genomic_DNA"/>
</dbReference>
<comment type="subcellular location">
    <subcellularLocation>
        <location evidence="9">Cell membrane</location>
        <topology evidence="9">Multi-pass membrane protein</topology>
    </subcellularLocation>
    <subcellularLocation>
        <location evidence="1">Membrane</location>
        <topology evidence="1">Multi-pass membrane protein</topology>
    </subcellularLocation>
</comment>
<keyword evidence="7 9" id="KW-0472">Membrane</keyword>
<evidence type="ECO:0000313" key="10">
    <source>
        <dbReference type="EMBL" id="AKF05017.1"/>
    </source>
</evidence>
<dbReference type="InterPro" id="IPR001185">
    <property type="entry name" value="MS_channel"/>
</dbReference>
<dbReference type="KEGG" id="samy:DB32_002166"/>
<dbReference type="NCBIfam" id="TIGR00220">
    <property type="entry name" value="mscL"/>
    <property type="match status" value="1"/>
</dbReference>
<gene>
    <name evidence="9" type="primary">mscL</name>
    <name evidence="10" type="ORF">DB32_002166</name>
</gene>
<dbReference type="GO" id="GO:0008381">
    <property type="term" value="F:mechanosensitive monoatomic ion channel activity"/>
    <property type="evidence" value="ECO:0007669"/>
    <property type="project" value="UniProtKB-UniRule"/>
</dbReference>